<dbReference type="CDD" id="cd10032">
    <property type="entry name" value="UDG-F6_HDG"/>
    <property type="match status" value="1"/>
</dbReference>
<gene>
    <name evidence="3" type="ORF">DFR29_1188</name>
</gene>
<name>A0A4R6YMU7_9GAMM</name>
<organism evidence="3 4">
    <name type="scientific">Tahibacter aquaticus</name>
    <dbReference type="NCBI Taxonomy" id="520092"/>
    <lineage>
        <taxon>Bacteria</taxon>
        <taxon>Pseudomonadati</taxon>
        <taxon>Pseudomonadota</taxon>
        <taxon>Gammaproteobacteria</taxon>
        <taxon>Lysobacterales</taxon>
        <taxon>Rhodanobacteraceae</taxon>
        <taxon>Tahibacter</taxon>
    </lineage>
</organism>
<proteinExistence type="predicted"/>
<evidence type="ECO:0000313" key="4">
    <source>
        <dbReference type="Proteomes" id="UP000295293"/>
    </source>
</evidence>
<dbReference type="InterPro" id="IPR026353">
    <property type="entry name" value="Hypoxan-DNA_Glyclase"/>
</dbReference>
<dbReference type="Pfam" id="PF03167">
    <property type="entry name" value="UDG"/>
    <property type="match status" value="1"/>
</dbReference>
<sequence>MRAATKPMPRPRKFPSPETVVPAPRSDYVESFSPSVGGNCRVLILGSMPGVRSLAAEQYYAHPQNLFWPLMQDVFGVARGLPYAQRLAELNAAGVGLWDVLQGCERRGSLDSDIAKASEIPNAIPALLAQQPEIHALAFNGAKALQVFQRHALRHIPSLRLQQLQLLPLPSTSPAHASMSRADKLAQWSVLKALTSSPRSQARSR</sequence>
<dbReference type="InterPro" id="IPR036895">
    <property type="entry name" value="Uracil-DNA_glycosylase-like_sf"/>
</dbReference>
<dbReference type="InterPro" id="IPR005122">
    <property type="entry name" value="Uracil-DNA_glycosylase-like"/>
</dbReference>
<dbReference type="Proteomes" id="UP000295293">
    <property type="component" value="Unassembled WGS sequence"/>
</dbReference>
<dbReference type="AlphaFoldDB" id="A0A4R6YMU7"/>
<feature type="domain" description="Uracil-DNA glycosylase-like" evidence="2">
    <location>
        <begin position="33"/>
        <end position="192"/>
    </location>
</feature>
<reference evidence="3 4" key="1">
    <citation type="submission" date="2019-03" db="EMBL/GenBank/DDBJ databases">
        <title>Genomic Encyclopedia of Type Strains, Phase IV (KMG-IV): sequencing the most valuable type-strain genomes for metagenomic binning, comparative biology and taxonomic classification.</title>
        <authorList>
            <person name="Goeker M."/>
        </authorList>
    </citation>
    <scope>NUCLEOTIDE SEQUENCE [LARGE SCALE GENOMIC DNA]</scope>
    <source>
        <strain evidence="3 4">DSM 21667</strain>
    </source>
</reference>
<dbReference type="SUPFAM" id="SSF52141">
    <property type="entry name" value="Uracil-DNA glycosylase-like"/>
    <property type="match status" value="1"/>
</dbReference>
<dbReference type="Gene3D" id="3.40.470.10">
    <property type="entry name" value="Uracil-DNA glycosylase-like domain"/>
    <property type="match status" value="1"/>
</dbReference>
<evidence type="ECO:0000313" key="3">
    <source>
        <dbReference type="EMBL" id="TDR38865.1"/>
    </source>
</evidence>
<accession>A0A4R6YMU7</accession>
<feature type="region of interest" description="Disordered" evidence="1">
    <location>
        <begin position="1"/>
        <end position="21"/>
    </location>
</feature>
<dbReference type="EMBL" id="SNZH01000018">
    <property type="protein sequence ID" value="TDR38865.1"/>
    <property type="molecule type" value="Genomic_DNA"/>
</dbReference>
<keyword evidence="4" id="KW-1185">Reference proteome</keyword>
<dbReference type="SMART" id="SM00987">
    <property type="entry name" value="UreE_C"/>
    <property type="match status" value="1"/>
</dbReference>
<dbReference type="SMART" id="SM00986">
    <property type="entry name" value="UDG"/>
    <property type="match status" value="1"/>
</dbReference>
<evidence type="ECO:0000259" key="2">
    <source>
        <dbReference type="SMART" id="SM00986"/>
    </source>
</evidence>
<comment type="caution">
    <text evidence="3">The sequence shown here is derived from an EMBL/GenBank/DDBJ whole genome shotgun (WGS) entry which is preliminary data.</text>
</comment>
<protein>
    <submittedName>
        <fullName evidence="3">G/U mismatch-specific uracil-DNA glycosylase</fullName>
    </submittedName>
</protein>
<evidence type="ECO:0000256" key="1">
    <source>
        <dbReference type="SAM" id="MobiDB-lite"/>
    </source>
</evidence>
<dbReference type="NCBIfam" id="TIGR04274">
    <property type="entry name" value="hypoxanDNAglyco"/>
    <property type="match status" value="1"/>
</dbReference>